<reference evidence="1" key="2">
    <citation type="submission" date="2021-04" db="EMBL/GenBank/DDBJ databases">
        <authorList>
            <person name="Gilroy R."/>
        </authorList>
    </citation>
    <scope>NUCLEOTIDE SEQUENCE</scope>
    <source>
        <strain evidence="1">G4-2901</strain>
    </source>
</reference>
<name>A0A948TAF4_9BACT</name>
<dbReference type="InterPro" id="IPR021272">
    <property type="entry name" value="DUF2851"/>
</dbReference>
<dbReference type="EMBL" id="JAHLFW010000038">
    <property type="protein sequence ID" value="MBU3837503.1"/>
    <property type="molecule type" value="Genomic_DNA"/>
</dbReference>
<proteinExistence type="predicted"/>
<dbReference type="AlphaFoldDB" id="A0A948TAF4"/>
<evidence type="ECO:0000313" key="2">
    <source>
        <dbReference type="Proteomes" id="UP000783796"/>
    </source>
</evidence>
<dbReference type="Pfam" id="PF11013">
    <property type="entry name" value="DUF2851"/>
    <property type="match status" value="1"/>
</dbReference>
<dbReference type="Proteomes" id="UP000783796">
    <property type="component" value="Unassembled WGS sequence"/>
</dbReference>
<accession>A0A948TAF4</accession>
<comment type="caution">
    <text evidence="1">The sequence shown here is derived from an EMBL/GenBank/DDBJ whole genome shotgun (WGS) entry which is preliminary data.</text>
</comment>
<protein>
    <submittedName>
        <fullName evidence="1">DUF2851 family protein</fullName>
    </submittedName>
</protein>
<evidence type="ECO:0000313" key="1">
    <source>
        <dbReference type="EMBL" id="MBU3837503.1"/>
    </source>
</evidence>
<organism evidence="1 2">
    <name type="scientific">Candidatus Phocaeicola faecigallinarum</name>
    <dbReference type="NCBI Taxonomy" id="2838732"/>
    <lineage>
        <taxon>Bacteria</taxon>
        <taxon>Pseudomonadati</taxon>
        <taxon>Bacteroidota</taxon>
        <taxon>Bacteroidia</taxon>
        <taxon>Bacteroidales</taxon>
        <taxon>Bacteroidaceae</taxon>
        <taxon>Phocaeicola</taxon>
    </lineage>
</organism>
<reference evidence="1" key="1">
    <citation type="journal article" date="2021" name="PeerJ">
        <title>Extensive microbial diversity within the chicken gut microbiome revealed by metagenomics and culture.</title>
        <authorList>
            <person name="Gilroy R."/>
            <person name="Ravi A."/>
            <person name="Getino M."/>
            <person name="Pursley I."/>
            <person name="Horton D.L."/>
            <person name="Alikhan N.F."/>
            <person name="Baker D."/>
            <person name="Gharbi K."/>
            <person name="Hall N."/>
            <person name="Watson M."/>
            <person name="Adriaenssens E.M."/>
            <person name="Foster-Nyarko E."/>
            <person name="Jarju S."/>
            <person name="Secka A."/>
            <person name="Antonio M."/>
            <person name="Oren A."/>
            <person name="Chaudhuri R.R."/>
            <person name="La Ragione R."/>
            <person name="Hildebrand F."/>
            <person name="Pallen M.J."/>
        </authorList>
    </citation>
    <scope>NUCLEOTIDE SEQUENCE</scope>
    <source>
        <strain evidence="1">G4-2901</strain>
    </source>
</reference>
<gene>
    <name evidence="1" type="ORF">H9777_04110</name>
</gene>
<sequence>MEQLLHYVWKHKLFPLKPLRTTDGMEVEVIDPGLWNTNAGPDFFNAKIKIGGVLWVGNIEIHLKASDWKTHHHDTNSDYDNVILHVASDIDYEPCRPNGEKIPQMELHYPTYLVDSYNELIRTAHYPACYRLIPSLSKLLMHSWLNTLQIERFEEKTERITKLMEKYNNNWEDVFFITLARNFGFGTNSEAFELWAQTIPLRAVDKHRDSLFQIEAIFFGQAGLLDATYDEYTDKLLKEYTYLKHKFGFTTSDNCRWKLLRMRPGNFPHVRIAQLAKLYHTSQGLLSRILEAETIEQLRPMFETDTSEYWITHYTFGEVSTPLKKNLSTSSINLLIINTVIPFLYAYGKHRGINRLTALASEMLETLKPENNYITRMWKECGLEAAHAGDSQALIQLKKNYCDPKKCLYCRIGFEYLKKTT</sequence>